<gene>
    <name evidence="1" type="ORF">S03H2_57473</name>
</gene>
<evidence type="ECO:0000313" key="1">
    <source>
        <dbReference type="EMBL" id="GAH81553.1"/>
    </source>
</evidence>
<organism evidence="1">
    <name type="scientific">marine sediment metagenome</name>
    <dbReference type="NCBI Taxonomy" id="412755"/>
    <lineage>
        <taxon>unclassified sequences</taxon>
        <taxon>metagenomes</taxon>
        <taxon>ecological metagenomes</taxon>
    </lineage>
</organism>
<dbReference type="EMBL" id="BARU01036840">
    <property type="protein sequence ID" value="GAH81553.1"/>
    <property type="molecule type" value="Genomic_DNA"/>
</dbReference>
<name>X1KHL2_9ZZZZ</name>
<feature type="non-terminal residue" evidence="1">
    <location>
        <position position="1"/>
    </location>
</feature>
<comment type="caution">
    <text evidence="1">The sequence shown here is derived from an EMBL/GenBank/DDBJ whole genome shotgun (WGS) entry which is preliminary data.</text>
</comment>
<protein>
    <submittedName>
        <fullName evidence="1">Uncharacterized protein</fullName>
    </submittedName>
</protein>
<reference evidence="1" key="1">
    <citation type="journal article" date="2014" name="Front. Microbiol.">
        <title>High frequency of phylogenetically diverse reductive dehalogenase-homologous genes in deep subseafloor sedimentary metagenomes.</title>
        <authorList>
            <person name="Kawai M."/>
            <person name="Futagami T."/>
            <person name="Toyoda A."/>
            <person name="Takaki Y."/>
            <person name="Nishi S."/>
            <person name="Hori S."/>
            <person name="Arai W."/>
            <person name="Tsubouchi T."/>
            <person name="Morono Y."/>
            <person name="Uchiyama I."/>
            <person name="Ito T."/>
            <person name="Fujiyama A."/>
            <person name="Inagaki F."/>
            <person name="Takami H."/>
        </authorList>
    </citation>
    <scope>NUCLEOTIDE SEQUENCE</scope>
    <source>
        <strain evidence="1">Expedition CK06-06</strain>
    </source>
</reference>
<accession>X1KHL2</accession>
<dbReference type="AlphaFoldDB" id="X1KHL2"/>
<proteinExistence type="predicted"/>
<sequence length="96" mass="10968">ESSLIHEQKEIVNNKTSWDLKFGGYYSFDKTYGIILSKGIFDIKNYSINASLLIADIGDFKLVVGGDVGYSVRDNLELGFGYSTNKEYYIKLQYQF</sequence>